<dbReference type="Proteomes" id="UP000177870">
    <property type="component" value="Plasmid unnamed"/>
</dbReference>
<dbReference type="KEGG" id="mpro:BJP34_35685"/>
<feature type="domain" description="Transcription regulator PadR N-terminal" evidence="1">
    <location>
        <begin position="8"/>
        <end position="71"/>
    </location>
</feature>
<evidence type="ECO:0000313" key="3">
    <source>
        <dbReference type="Proteomes" id="UP000177870"/>
    </source>
</evidence>
<reference evidence="3" key="1">
    <citation type="submission" date="2016-10" db="EMBL/GenBank/DDBJ databases">
        <title>Comparative genomics uncovers the prolific and rare metabolic potential of the cyanobacterial genus Moorea.</title>
        <authorList>
            <person name="Leao T."/>
            <person name="Castelao G."/>
            <person name="Korobeynikov A."/>
            <person name="Monroe E.A."/>
            <person name="Podell S."/>
            <person name="Glukhov E."/>
            <person name="Allen E."/>
            <person name="Gerwick W.H."/>
            <person name="Gerwick L."/>
        </authorList>
    </citation>
    <scope>NUCLEOTIDE SEQUENCE [LARGE SCALE GENOMIC DNA]</scope>
    <source>
        <strain evidence="3">PAL-8-15-08-1</strain>
        <plasmid evidence="3">unnamed</plasmid>
    </source>
</reference>
<proteinExistence type="predicted"/>
<keyword evidence="2" id="KW-0614">Plasmid</keyword>
<geneLocation type="plasmid" evidence="2 3">
    <name>unnamed</name>
</geneLocation>
<dbReference type="EMBL" id="CP017600">
    <property type="protein sequence ID" value="AOX04743.1"/>
    <property type="molecule type" value="Genomic_DNA"/>
</dbReference>
<accession>A0A1D8U4K1</accession>
<dbReference type="Gene3D" id="1.10.10.10">
    <property type="entry name" value="Winged helix-like DNA-binding domain superfamily/Winged helix DNA-binding domain"/>
    <property type="match status" value="1"/>
</dbReference>
<organism evidence="2 3">
    <name type="scientific">Moorena producens PAL-8-15-08-1</name>
    <dbReference type="NCBI Taxonomy" id="1458985"/>
    <lineage>
        <taxon>Bacteria</taxon>
        <taxon>Bacillati</taxon>
        <taxon>Cyanobacteriota</taxon>
        <taxon>Cyanophyceae</taxon>
        <taxon>Coleofasciculales</taxon>
        <taxon>Coleofasciculaceae</taxon>
        <taxon>Moorena</taxon>
    </lineage>
</organism>
<name>A0A1D8U4K1_9CYAN</name>
<protein>
    <recommendedName>
        <fullName evidence="1">Transcription regulator PadR N-terminal domain-containing protein</fullName>
    </recommendedName>
</protein>
<sequence length="88" mass="10012">MHKSDPKGVYGLDIQRAFKECSGGNESISLGSLYSLLKRMRKKCYVKSCEGDSIGGGAKRQYYSLTERGEYVVKYADEFFARLRNWSP</sequence>
<dbReference type="InterPro" id="IPR005149">
    <property type="entry name" value="Tscrpt_reg_PadR_N"/>
</dbReference>
<dbReference type="SUPFAM" id="SSF46785">
    <property type="entry name" value="Winged helix' DNA-binding domain"/>
    <property type="match status" value="1"/>
</dbReference>
<dbReference type="InterPro" id="IPR036388">
    <property type="entry name" value="WH-like_DNA-bd_sf"/>
</dbReference>
<evidence type="ECO:0000259" key="1">
    <source>
        <dbReference type="Pfam" id="PF03551"/>
    </source>
</evidence>
<dbReference type="Pfam" id="PF03551">
    <property type="entry name" value="PadR"/>
    <property type="match status" value="1"/>
</dbReference>
<dbReference type="InterPro" id="IPR036390">
    <property type="entry name" value="WH_DNA-bd_sf"/>
</dbReference>
<gene>
    <name evidence="2" type="ORF">BJP34_35685</name>
</gene>
<dbReference type="AlphaFoldDB" id="A0A1D8U4K1"/>
<evidence type="ECO:0000313" key="2">
    <source>
        <dbReference type="EMBL" id="AOX04743.1"/>
    </source>
</evidence>